<dbReference type="InterPro" id="IPR001948">
    <property type="entry name" value="Peptidase_M18"/>
</dbReference>
<keyword evidence="4 9" id="KW-0645">Protease</keyword>
<dbReference type="GO" id="GO:0005737">
    <property type="term" value="C:cytoplasm"/>
    <property type="evidence" value="ECO:0007669"/>
    <property type="project" value="UniProtKB-ARBA"/>
</dbReference>
<dbReference type="GO" id="GO:0008270">
    <property type="term" value="F:zinc ion binding"/>
    <property type="evidence" value="ECO:0007669"/>
    <property type="project" value="InterPro"/>
</dbReference>
<name>A0A1S1V6K5_9FIRM</name>
<dbReference type="PANTHER" id="PTHR28570">
    <property type="entry name" value="ASPARTYL AMINOPEPTIDASE"/>
    <property type="match status" value="1"/>
</dbReference>
<comment type="caution">
    <text evidence="12">The sequence shown here is derived from an EMBL/GenBank/DDBJ whole genome shotgun (WGS) entry which is preliminary data.</text>
</comment>
<dbReference type="PRINTS" id="PR00932">
    <property type="entry name" value="AMINO1PTASE"/>
</dbReference>
<keyword evidence="8 9" id="KW-0482">Metalloprotease</keyword>
<evidence type="ECO:0000256" key="9">
    <source>
        <dbReference type="RuleBase" id="RU004386"/>
    </source>
</evidence>
<dbReference type="RefSeq" id="WP_071062918.1">
    <property type="nucleotide sequence ID" value="NZ_MKIE01000004.1"/>
</dbReference>
<keyword evidence="6 9" id="KW-0378">Hydrolase</keyword>
<evidence type="ECO:0000313" key="13">
    <source>
        <dbReference type="Proteomes" id="UP000180254"/>
    </source>
</evidence>
<protein>
    <recommendedName>
        <fullName evidence="10">M18 family aminopeptidase</fullName>
        <ecNumber evidence="10">3.4.11.-</ecNumber>
    </recommendedName>
</protein>
<evidence type="ECO:0000256" key="10">
    <source>
        <dbReference type="RuleBase" id="RU004387"/>
    </source>
</evidence>
<evidence type="ECO:0000313" key="12">
    <source>
        <dbReference type="EMBL" id="OHW62258.1"/>
    </source>
</evidence>
<dbReference type="SUPFAM" id="SSF101821">
    <property type="entry name" value="Aminopeptidase/glucanase lid domain"/>
    <property type="match status" value="1"/>
</dbReference>
<feature type="region of interest" description="Disordered" evidence="11">
    <location>
        <begin position="322"/>
        <end position="343"/>
    </location>
</feature>
<evidence type="ECO:0000256" key="5">
    <source>
        <dbReference type="ARBA" id="ARBA00022723"/>
    </source>
</evidence>
<evidence type="ECO:0000256" key="2">
    <source>
        <dbReference type="ARBA" id="ARBA00008290"/>
    </source>
</evidence>
<dbReference type="SUPFAM" id="SSF53187">
    <property type="entry name" value="Zn-dependent exopeptidases"/>
    <property type="match status" value="1"/>
</dbReference>
<evidence type="ECO:0000256" key="3">
    <source>
        <dbReference type="ARBA" id="ARBA00022438"/>
    </source>
</evidence>
<organism evidence="12 13">
    <name type="scientific">Andreesenia angusta</name>
    <dbReference type="NCBI Taxonomy" id="39480"/>
    <lineage>
        <taxon>Bacteria</taxon>
        <taxon>Bacillati</taxon>
        <taxon>Bacillota</taxon>
        <taxon>Tissierellia</taxon>
        <taxon>Tissierellales</taxon>
        <taxon>Gottschalkiaceae</taxon>
        <taxon>Andreesenia</taxon>
    </lineage>
</organism>
<reference evidence="12 13" key="1">
    <citation type="submission" date="2016-09" db="EMBL/GenBank/DDBJ databases">
        <title>Genome sequence of Eubacterium angustum.</title>
        <authorList>
            <person name="Poehlein A."/>
            <person name="Daniel R."/>
        </authorList>
    </citation>
    <scope>NUCLEOTIDE SEQUENCE [LARGE SCALE GENOMIC DNA]</scope>
    <source>
        <strain evidence="12 13">DSM 1989</strain>
    </source>
</reference>
<keyword evidence="5 9" id="KW-0479">Metal-binding</keyword>
<evidence type="ECO:0000256" key="11">
    <source>
        <dbReference type="SAM" id="MobiDB-lite"/>
    </source>
</evidence>
<evidence type="ECO:0000256" key="7">
    <source>
        <dbReference type="ARBA" id="ARBA00022833"/>
    </source>
</evidence>
<accession>A0A1S1V6K5</accession>
<evidence type="ECO:0000256" key="6">
    <source>
        <dbReference type="ARBA" id="ARBA00022801"/>
    </source>
</evidence>
<dbReference type="GO" id="GO:0004177">
    <property type="term" value="F:aminopeptidase activity"/>
    <property type="evidence" value="ECO:0007669"/>
    <property type="project" value="UniProtKB-KW"/>
</dbReference>
<dbReference type="Gene3D" id="2.30.250.10">
    <property type="entry name" value="Aminopeptidase i, Domain 2"/>
    <property type="match status" value="1"/>
</dbReference>
<comment type="similarity">
    <text evidence="2 9">Belongs to the peptidase M18 family.</text>
</comment>
<dbReference type="OrthoDB" id="9764268at2"/>
<evidence type="ECO:0000256" key="4">
    <source>
        <dbReference type="ARBA" id="ARBA00022670"/>
    </source>
</evidence>
<keyword evidence="13" id="KW-1185">Reference proteome</keyword>
<dbReference type="STRING" id="39480.EUAN_13280"/>
<dbReference type="Proteomes" id="UP000180254">
    <property type="component" value="Unassembled WGS sequence"/>
</dbReference>
<keyword evidence="3 9" id="KW-0031">Aminopeptidase</keyword>
<dbReference type="PANTHER" id="PTHR28570:SF3">
    <property type="entry name" value="ASPARTYL AMINOPEPTIDASE"/>
    <property type="match status" value="1"/>
</dbReference>
<comment type="cofactor">
    <cofactor evidence="1 10">
        <name>Zn(2+)</name>
        <dbReference type="ChEBI" id="CHEBI:29105"/>
    </cofactor>
</comment>
<proteinExistence type="inferred from homology"/>
<dbReference type="Pfam" id="PF02127">
    <property type="entry name" value="Peptidase_M18"/>
    <property type="match status" value="1"/>
</dbReference>
<dbReference type="InterPro" id="IPR023358">
    <property type="entry name" value="Peptidase_M18_dom2"/>
</dbReference>
<evidence type="ECO:0000256" key="1">
    <source>
        <dbReference type="ARBA" id="ARBA00001947"/>
    </source>
</evidence>
<gene>
    <name evidence="12" type="primary">apeB</name>
    <name evidence="12" type="ORF">EUAN_13280</name>
</gene>
<sequence>MDRVYDFADELLDFVENSPSQYHVVKTLEDRFRARGFQKLELSSNWEFKSGDRCYLSVGESMSVGFIVGSGELEECGFRVVASHTDSPGIVVKPDPEISSDGYLKLNCELYGGPIMNTWLDRPLGLAGRVVLKGDSPMSPKTELIDFKKPVALIPNLAIHQNRKVNEGLKLSGQKDMLPFLKTVEKNFEKESYLINQLASELGVDSGEILDFELCFYEHGRGCIFGINREFISCGKLDNLAMAHSSAEAILDSETSFATSVFVSFNHEEIGSTTAEGAGSPALQNILERIALGLGKQREEYLRALENSFMLSCDMVHAVHPNNTEKQDPTNRPVINGGPAVKTSARKSYTSDAETYSVYKSICDSIGVNVQRYVNHSDERGGSTIGPISSTQLAIKSVDIGNPLLAMHSIRETAGVKDHYDIYRSFVEFYKAR</sequence>
<dbReference type="CDD" id="cd05658">
    <property type="entry name" value="M18_DAP"/>
    <property type="match status" value="1"/>
</dbReference>
<dbReference type="GO" id="GO:0008237">
    <property type="term" value="F:metallopeptidase activity"/>
    <property type="evidence" value="ECO:0007669"/>
    <property type="project" value="UniProtKB-KW"/>
</dbReference>
<keyword evidence="7 9" id="KW-0862">Zinc</keyword>
<evidence type="ECO:0000256" key="8">
    <source>
        <dbReference type="ARBA" id="ARBA00023049"/>
    </source>
</evidence>
<dbReference type="AlphaFoldDB" id="A0A1S1V6K5"/>
<dbReference type="GO" id="GO:0006508">
    <property type="term" value="P:proteolysis"/>
    <property type="evidence" value="ECO:0007669"/>
    <property type="project" value="UniProtKB-KW"/>
</dbReference>
<dbReference type="NCBIfam" id="NF002759">
    <property type="entry name" value="PRK02813.1"/>
    <property type="match status" value="1"/>
</dbReference>
<dbReference type="EC" id="3.4.11.-" evidence="10"/>
<dbReference type="EMBL" id="MKIE01000004">
    <property type="protein sequence ID" value="OHW62258.1"/>
    <property type="molecule type" value="Genomic_DNA"/>
</dbReference>
<dbReference type="Gene3D" id="3.40.630.10">
    <property type="entry name" value="Zn peptidases"/>
    <property type="match status" value="1"/>
</dbReference>